<organism evidence="2 3">
    <name type="scientific">Chelydra serpentina</name>
    <name type="common">Snapping turtle</name>
    <name type="synonym">Testudo serpentina</name>
    <dbReference type="NCBI Taxonomy" id="8475"/>
    <lineage>
        <taxon>Eukaryota</taxon>
        <taxon>Metazoa</taxon>
        <taxon>Chordata</taxon>
        <taxon>Craniata</taxon>
        <taxon>Vertebrata</taxon>
        <taxon>Euteleostomi</taxon>
        <taxon>Archelosauria</taxon>
        <taxon>Testudinata</taxon>
        <taxon>Testudines</taxon>
        <taxon>Cryptodira</taxon>
        <taxon>Durocryptodira</taxon>
        <taxon>Americhelydia</taxon>
        <taxon>Chelydroidea</taxon>
        <taxon>Chelydridae</taxon>
        <taxon>Chelydra</taxon>
    </lineage>
</organism>
<gene>
    <name evidence="2" type="ORF">G0U57_017634</name>
</gene>
<protein>
    <submittedName>
        <fullName evidence="2">Uncharacterized protein</fullName>
    </submittedName>
</protein>
<accession>A0A8T1SZE6</accession>
<keyword evidence="3" id="KW-1185">Reference proteome</keyword>
<reference evidence="2 3" key="1">
    <citation type="journal article" date="2020" name="G3 (Bethesda)">
        <title>Draft Genome of the Common Snapping Turtle, Chelydra serpentina, a Model for Phenotypic Plasticity in Reptiles.</title>
        <authorList>
            <person name="Das D."/>
            <person name="Singh S.K."/>
            <person name="Bierstedt J."/>
            <person name="Erickson A."/>
            <person name="Galli G.L.J."/>
            <person name="Crossley D.A. 2nd"/>
            <person name="Rhen T."/>
        </authorList>
    </citation>
    <scope>NUCLEOTIDE SEQUENCE [LARGE SCALE GENOMIC DNA]</scope>
    <source>
        <strain evidence="2">KW</strain>
    </source>
</reference>
<dbReference type="EMBL" id="JAHGAV010000060">
    <property type="protein sequence ID" value="KAG6934228.1"/>
    <property type="molecule type" value="Genomic_DNA"/>
</dbReference>
<sequence>QGSSNCAGSKVVVARDTSRALSRSSYNGQNETSSTNSSSANVEGGAFISINNTSSGQGLPSGGNQSGGDGSDSSEGGHRSSAEKQSSH</sequence>
<feature type="compositionally biased region" description="Polar residues" evidence="1">
    <location>
        <begin position="19"/>
        <end position="29"/>
    </location>
</feature>
<dbReference type="AlphaFoldDB" id="A0A8T1SZE6"/>
<feature type="compositionally biased region" description="Basic and acidic residues" evidence="1">
    <location>
        <begin position="75"/>
        <end position="88"/>
    </location>
</feature>
<name>A0A8T1SZE6_CHESE</name>
<evidence type="ECO:0000313" key="2">
    <source>
        <dbReference type="EMBL" id="KAG6934228.1"/>
    </source>
</evidence>
<feature type="non-terminal residue" evidence="2">
    <location>
        <position position="88"/>
    </location>
</feature>
<proteinExistence type="predicted"/>
<evidence type="ECO:0000256" key="1">
    <source>
        <dbReference type="SAM" id="MobiDB-lite"/>
    </source>
</evidence>
<feature type="compositionally biased region" description="Gly residues" evidence="1">
    <location>
        <begin position="59"/>
        <end position="70"/>
    </location>
</feature>
<feature type="region of interest" description="Disordered" evidence="1">
    <location>
        <begin position="1"/>
        <end position="88"/>
    </location>
</feature>
<comment type="caution">
    <text evidence="2">The sequence shown here is derived from an EMBL/GenBank/DDBJ whole genome shotgun (WGS) entry which is preliminary data.</text>
</comment>
<dbReference type="Proteomes" id="UP000765507">
    <property type="component" value="Unassembled WGS sequence"/>
</dbReference>
<evidence type="ECO:0000313" key="3">
    <source>
        <dbReference type="Proteomes" id="UP000765507"/>
    </source>
</evidence>
<feature type="non-terminal residue" evidence="2">
    <location>
        <position position="1"/>
    </location>
</feature>
<feature type="compositionally biased region" description="Low complexity" evidence="1">
    <location>
        <begin position="30"/>
        <end position="39"/>
    </location>
</feature>